<sequence>MPSESGPSGGGGGSSAAAVAGVRGGFPLATWRVISCAPSPRPAGRRAVVHTCLGRHLYVVWAHGTPGAPASVDAFRKKTPAVVRLERGASDLRRASPAEAAAVGAPDPDCLLLVRGVEHRTAPGGPALSLAVTLLLEAPSADVVDAWAGAGAVLLTPWPSLLSSGTGGGSDSEAVRAALRSVVPPLPPYGKNLLDIQLFWPRDPGKSRIRWP</sequence>
<keyword evidence="2" id="KW-1185">Reference proteome</keyword>
<gene>
    <name evidence="1" type="ORF">BU14_0203s0008</name>
</gene>
<reference evidence="1 2" key="1">
    <citation type="submission" date="2017-03" db="EMBL/GenBank/DDBJ databases">
        <title>WGS assembly of Porphyra umbilicalis.</title>
        <authorList>
            <person name="Brawley S.H."/>
            <person name="Blouin N.A."/>
            <person name="Ficko-Blean E."/>
            <person name="Wheeler G.L."/>
            <person name="Lohr M."/>
            <person name="Goodson H.V."/>
            <person name="Jenkins J.W."/>
            <person name="Blaby-Haas C.E."/>
            <person name="Helliwell K.E."/>
            <person name="Chan C."/>
            <person name="Marriage T."/>
            <person name="Bhattacharya D."/>
            <person name="Klein A.S."/>
            <person name="Badis Y."/>
            <person name="Brodie J."/>
            <person name="Cao Y."/>
            <person name="Collen J."/>
            <person name="Dittami S.M."/>
            <person name="Gachon C.M."/>
            <person name="Green B.R."/>
            <person name="Karpowicz S."/>
            <person name="Kim J.W."/>
            <person name="Kudahl U."/>
            <person name="Lin S."/>
            <person name="Michel G."/>
            <person name="Mittag M."/>
            <person name="Olson B.J."/>
            <person name="Pangilinan J."/>
            <person name="Peng Y."/>
            <person name="Qiu H."/>
            <person name="Shu S."/>
            <person name="Singer J.T."/>
            <person name="Smith A.G."/>
            <person name="Sprecher B.N."/>
            <person name="Wagner V."/>
            <person name="Wang W."/>
            <person name="Wang Z.-Y."/>
            <person name="Yan J."/>
            <person name="Yarish C."/>
            <person name="Zoeuner-Riek S."/>
            <person name="Zhuang Y."/>
            <person name="Zou Y."/>
            <person name="Lindquist E.A."/>
            <person name="Grimwood J."/>
            <person name="Barry K."/>
            <person name="Rokhsar D.S."/>
            <person name="Schmutz J."/>
            <person name="Stiller J.W."/>
            <person name="Grossman A.R."/>
            <person name="Prochnik S.E."/>
        </authorList>
    </citation>
    <scope>NUCLEOTIDE SEQUENCE [LARGE SCALE GENOMIC DNA]</scope>
    <source>
        <strain evidence="1">4086291</strain>
    </source>
</reference>
<proteinExistence type="predicted"/>
<protein>
    <submittedName>
        <fullName evidence="1">Uncharacterized protein</fullName>
    </submittedName>
</protein>
<evidence type="ECO:0000313" key="2">
    <source>
        <dbReference type="Proteomes" id="UP000218209"/>
    </source>
</evidence>
<dbReference type="Proteomes" id="UP000218209">
    <property type="component" value="Unassembled WGS sequence"/>
</dbReference>
<dbReference type="AlphaFoldDB" id="A0A1X6P5U1"/>
<name>A0A1X6P5U1_PORUM</name>
<dbReference type="EMBL" id="KV918876">
    <property type="protein sequence ID" value="OSX76197.1"/>
    <property type="molecule type" value="Genomic_DNA"/>
</dbReference>
<accession>A0A1X6P5U1</accession>
<organism evidence="1 2">
    <name type="scientific">Porphyra umbilicalis</name>
    <name type="common">Purple laver</name>
    <name type="synonym">Red alga</name>
    <dbReference type="NCBI Taxonomy" id="2786"/>
    <lineage>
        <taxon>Eukaryota</taxon>
        <taxon>Rhodophyta</taxon>
        <taxon>Bangiophyceae</taxon>
        <taxon>Bangiales</taxon>
        <taxon>Bangiaceae</taxon>
        <taxon>Porphyra</taxon>
    </lineage>
</organism>
<evidence type="ECO:0000313" key="1">
    <source>
        <dbReference type="EMBL" id="OSX76197.1"/>
    </source>
</evidence>